<dbReference type="PANTHER" id="PTHR48090">
    <property type="entry name" value="UNDECAPRENYL-PHOSPHATE 4-DEOXY-4-FORMAMIDO-L-ARABINOSE TRANSFERASE-RELATED"/>
    <property type="match status" value="1"/>
</dbReference>
<evidence type="ECO:0000313" key="10">
    <source>
        <dbReference type="EMBL" id="HGY55687.1"/>
    </source>
</evidence>
<dbReference type="InterPro" id="IPR001173">
    <property type="entry name" value="Glyco_trans_2-like"/>
</dbReference>
<evidence type="ECO:0000256" key="1">
    <source>
        <dbReference type="ARBA" id="ARBA00022475"/>
    </source>
</evidence>
<proteinExistence type="predicted"/>
<feature type="domain" description="Glycosyltransferase 2-like" evidence="9">
    <location>
        <begin position="4"/>
        <end position="165"/>
    </location>
</feature>
<dbReference type="GO" id="GO:0009103">
    <property type="term" value="P:lipopolysaccharide biosynthetic process"/>
    <property type="evidence" value="ECO:0007669"/>
    <property type="project" value="UniProtKB-KW"/>
</dbReference>
<dbReference type="GO" id="GO:0005886">
    <property type="term" value="C:plasma membrane"/>
    <property type="evidence" value="ECO:0007669"/>
    <property type="project" value="TreeGrafter"/>
</dbReference>
<evidence type="ECO:0000256" key="2">
    <source>
        <dbReference type="ARBA" id="ARBA00022676"/>
    </source>
</evidence>
<evidence type="ECO:0000259" key="9">
    <source>
        <dbReference type="Pfam" id="PF00535"/>
    </source>
</evidence>
<dbReference type="Proteomes" id="UP000885779">
    <property type="component" value="Unassembled WGS sequence"/>
</dbReference>
<evidence type="ECO:0000256" key="5">
    <source>
        <dbReference type="ARBA" id="ARBA00022985"/>
    </source>
</evidence>
<dbReference type="CDD" id="cd04187">
    <property type="entry name" value="DPM1_like_bac"/>
    <property type="match status" value="1"/>
</dbReference>
<reference evidence="10" key="1">
    <citation type="journal article" date="2020" name="mSystems">
        <title>Genome- and Community-Level Interaction Insights into Carbon Utilization and Element Cycling Functions of Hydrothermarchaeota in Hydrothermal Sediment.</title>
        <authorList>
            <person name="Zhou Z."/>
            <person name="Liu Y."/>
            <person name="Xu W."/>
            <person name="Pan J."/>
            <person name="Luo Z.H."/>
            <person name="Li M."/>
        </authorList>
    </citation>
    <scope>NUCLEOTIDE SEQUENCE [LARGE SCALE GENOMIC DNA]</scope>
    <source>
        <strain evidence="10">HyVt-577</strain>
    </source>
</reference>
<feature type="transmembrane region" description="Helical" evidence="8">
    <location>
        <begin position="266"/>
        <end position="286"/>
    </location>
</feature>
<organism evidence="10">
    <name type="scientific">Caldithrix abyssi</name>
    <dbReference type="NCBI Taxonomy" id="187145"/>
    <lineage>
        <taxon>Bacteria</taxon>
        <taxon>Pseudomonadati</taxon>
        <taxon>Calditrichota</taxon>
        <taxon>Calditrichia</taxon>
        <taxon>Calditrichales</taxon>
        <taxon>Calditrichaceae</taxon>
        <taxon>Caldithrix</taxon>
    </lineage>
</organism>
<keyword evidence="3" id="KW-0808">Transferase</keyword>
<name>A0A7V4UDM6_CALAY</name>
<accession>A0A7V4UDM6</accession>
<evidence type="ECO:0000256" key="6">
    <source>
        <dbReference type="ARBA" id="ARBA00022989"/>
    </source>
</evidence>
<keyword evidence="4 8" id="KW-0812">Transmembrane</keyword>
<keyword evidence="5" id="KW-0448">Lipopolysaccharide biosynthesis</keyword>
<evidence type="ECO:0000256" key="8">
    <source>
        <dbReference type="SAM" id="Phobius"/>
    </source>
</evidence>
<keyword evidence="6 8" id="KW-1133">Transmembrane helix</keyword>
<evidence type="ECO:0000256" key="3">
    <source>
        <dbReference type="ARBA" id="ARBA00022679"/>
    </source>
</evidence>
<feature type="transmembrane region" description="Helical" evidence="8">
    <location>
        <begin position="232"/>
        <end position="254"/>
    </location>
</feature>
<gene>
    <name evidence="10" type="ORF">ENK44_08305</name>
</gene>
<dbReference type="PANTHER" id="PTHR48090:SF3">
    <property type="entry name" value="UNDECAPRENYL-PHOSPHATE 4-DEOXY-4-FORMAMIDO-L-ARABINOSE TRANSFERASE"/>
    <property type="match status" value="1"/>
</dbReference>
<dbReference type="SUPFAM" id="SSF53448">
    <property type="entry name" value="Nucleotide-diphospho-sugar transferases"/>
    <property type="match status" value="1"/>
</dbReference>
<keyword evidence="1" id="KW-1003">Cell membrane</keyword>
<comment type="caution">
    <text evidence="10">The sequence shown here is derived from an EMBL/GenBank/DDBJ whole genome shotgun (WGS) entry which is preliminary data.</text>
</comment>
<dbReference type="InterPro" id="IPR050256">
    <property type="entry name" value="Glycosyltransferase_2"/>
</dbReference>
<keyword evidence="7 8" id="KW-0472">Membrane</keyword>
<dbReference type="Gene3D" id="3.90.550.10">
    <property type="entry name" value="Spore Coat Polysaccharide Biosynthesis Protein SpsA, Chain A"/>
    <property type="match status" value="1"/>
</dbReference>
<sequence length="307" mass="35297">MDVSIVVPLYNEEESLPALTEQVADQLNKLKKDFEIIFIDDGSDDRSFDVLLELKQRYPQIKVIRFRRNFGKSAALSEGFKLAEGKTVITMDADLQDDPAEIPNMLKRLEEGYDLVSGWKKKRYDPISKTIPSKFFNAVTRWLTGIKIHDFNCGFKTYRHEVIKAIPVYGELHRYLPVLAHWQGFKVGELVVQHHPRQFGKSKFGLRRFLDGFFDLLTVLFITRYRQKPLHLFGFLGLLFSLAGFGVLLYLSILWFQGHPIGHRPLLFLGVLLVIVGSQSFSLGLIGEMITSTRDTSIKYAIREIIE</sequence>
<dbReference type="AlphaFoldDB" id="A0A7V4UDM6"/>
<keyword evidence="2" id="KW-0328">Glycosyltransferase</keyword>
<dbReference type="GO" id="GO:0099621">
    <property type="term" value="F:undecaprenyl-phosphate 4-deoxy-4-formamido-L-arabinose transferase activity"/>
    <property type="evidence" value="ECO:0007669"/>
    <property type="project" value="TreeGrafter"/>
</dbReference>
<protein>
    <submittedName>
        <fullName evidence="10">Glycosyltransferase</fullName>
    </submittedName>
</protein>
<evidence type="ECO:0000256" key="4">
    <source>
        <dbReference type="ARBA" id="ARBA00022692"/>
    </source>
</evidence>
<dbReference type="EMBL" id="DRQG01000078">
    <property type="protein sequence ID" value="HGY55687.1"/>
    <property type="molecule type" value="Genomic_DNA"/>
</dbReference>
<dbReference type="Pfam" id="PF00535">
    <property type="entry name" value="Glycos_transf_2"/>
    <property type="match status" value="1"/>
</dbReference>
<dbReference type="InterPro" id="IPR029044">
    <property type="entry name" value="Nucleotide-diphossugar_trans"/>
</dbReference>
<evidence type="ECO:0000256" key="7">
    <source>
        <dbReference type="ARBA" id="ARBA00023136"/>
    </source>
</evidence>